<reference evidence="12 13" key="1">
    <citation type="journal article" date="2021" name="Commun. Biol.">
        <title>The genome of Shorea leprosula (Dipterocarpaceae) highlights the ecological relevance of drought in aseasonal tropical rainforests.</title>
        <authorList>
            <person name="Ng K.K.S."/>
            <person name="Kobayashi M.J."/>
            <person name="Fawcett J.A."/>
            <person name="Hatakeyama M."/>
            <person name="Paape T."/>
            <person name="Ng C.H."/>
            <person name="Ang C.C."/>
            <person name="Tnah L.H."/>
            <person name="Lee C.T."/>
            <person name="Nishiyama T."/>
            <person name="Sese J."/>
            <person name="O'Brien M.J."/>
            <person name="Copetti D."/>
            <person name="Mohd Noor M.I."/>
            <person name="Ong R.C."/>
            <person name="Putra M."/>
            <person name="Sireger I.Z."/>
            <person name="Indrioko S."/>
            <person name="Kosugi Y."/>
            <person name="Izuno A."/>
            <person name="Isagi Y."/>
            <person name="Lee S.L."/>
            <person name="Shimizu K.K."/>
        </authorList>
    </citation>
    <scope>NUCLEOTIDE SEQUENCE [LARGE SCALE GENOMIC DNA]</scope>
    <source>
        <strain evidence="12">214</strain>
    </source>
</reference>
<accession>A0AAV5MRN5</accession>
<dbReference type="InterPro" id="IPR017441">
    <property type="entry name" value="Protein_kinase_ATP_BS"/>
</dbReference>
<dbReference type="PROSITE" id="PS00107">
    <property type="entry name" value="PROTEIN_KINASE_ATP"/>
    <property type="match status" value="1"/>
</dbReference>
<dbReference type="FunFam" id="1.10.510.10:FF:001023">
    <property type="entry name" value="Os07g0541700 protein"/>
    <property type="match status" value="1"/>
</dbReference>
<evidence type="ECO:0000256" key="7">
    <source>
        <dbReference type="ARBA" id="ARBA00047899"/>
    </source>
</evidence>
<evidence type="ECO:0000256" key="2">
    <source>
        <dbReference type="ARBA" id="ARBA00022527"/>
    </source>
</evidence>
<keyword evidence="13" id="KW-1185">Reference proteome</keyword>
<comment type="catalytic activity">
    <reaction evidence="8">
        <text>L-seryl-[protein] + ATP = O-phospho-L-seryl-[protein] + ADP + H(+)</text>
        <dbReference type="Rhea" id="RHEA:17989"/>
        <dbReference type="Rhea" id="RHEA-COMP:9863"/>
        <dbReference type="Rhea" id="RHEA-COMP:11604"/>
        <dbReference type="ChEBI" id="CHEBI:15378"/>
        <dbReference type="ChEBI" id="CHEBI:29999"/>
        <dbReference type="ChEBI" id="CHEBI:30616"/>
        <dbReference type="ChEBI" id="CHEBI:83421"/>
        <dbReference type="ChEBI" id="CHEBI:456216"/>
        <dbReference type="EC" id="2.7.11.1"/>
    </reaction>
</comment>
<dbReference type="EMBL" id="BPVZ01000429">
    <property type="protein sequence ID" value="GKV51057.1"/>
    <property type="molecule type" value="Genomic_DNA"/>
</dbReference>
<keyword evidence="5" id="KW-0418">Kinase</keyword>
<proteinExistence type="inferred from homology"/>
<dbReference type="Pfam" id="PF00069">
    <property type="entry name" value="Pkinase"/>
    <property type="match status" value="1"/>
</dbReference>
<evidence type="ECO:0000256" key="5">
    <source>
        <dbReference type="ARBA" id="ARBA00022777"/>
    </source>
</evidence>
<evidence type="ECO:0000256" key="4">
    <source>
        <dbReference type="ARBA" id="ARBA00022741"/>
    </source>
</evidence>
<dbReference type="InterPro" id="IPR008271">
    <property type="entry name" value="Ser/Thr_kinase_AS"/>
</dbReference>
<dbReference type="Gene3D" id="1.10.510.10">
    <property type="entry name" value="Transferase(Phosphotransferase) domain 1"/>
    <property type="match status" value="1"/>
</dbReference>
<keyword evidence="3" id="KW-0808">Transferase</keyword>
<dbReference type="AlphaFoldDB" id="A0AAV5MRN5"/>
<evidence type="ECO:0000313" key="13">
    <source>
        <dbReference type="Proteomes" id="UP001054252"/>
    </source>
</evidence>
<dbReference type="PANTHER" id="PTHR27003">
    <property type="entry name" value="OS07G0166700 PROTEIN"/>
    <property type="match status" value="1"/>
</dbReference>
<evidence type="ECO:0000256" key="10">
    <source>
        <dbReference type="RuleBase" id="RU000304"/>
    </source>
</evidence>
<comment type="caution">
    <text evidence="12">The sequence shown here is derived from an EMBL/GenBank/DDBJ whole genome shotgun (WGS) entry which is preliminary data.</text>
</comment>
<organism evidence="12 13">
    <name type="scientific">Rubroshorea leprosula</name>
    <dbReference type="NCBI Taxonomy" id="152421"/>
    <lineage>
        <taxon>Eukaryota</taxon>
        <taxon>Viridiplantae</taxon>
        <taxon>Streptophyta</taxon>
        <taxon>Embryophyta</taxon>
        <taxon>Tracheophyta</taxon>
        <taxon>Spermatophyta</taxon>
        <taxon>Magnoliopsida</taxon>
        <taxon>eudicotyledons</taxon>
        <taxon>Gunneridae</taxon>
        <taxon>Pentapetalae</taxon>
        <taxon>rosids</taxon>
        <taxon>malvids</taxon>
        <taxon>Malvales</taxon>
        <taxon>Dipterocarpaceae</taxon>
        <taxon>Rubroshorea</taxon>
    </lineage>
</organism>
<evidence type="ECO:0000259" key="11">
    <source>
        <dbReference type="PROSITE" id="PS50011"/>
    </source>
</evidence>
<dbReference type="PROSITE" id="PS50011">
    <property type="entry name" value="PROTEIN_KINASE_DOM"/>
    <property type="match status" value="1"/>
</dbReference>
<evidence type="ECO:0000256" key="8">
    <source>
        <dbReference type="ARBA" id="ARBA00048679"/>
    </source>
</evidence>
<evidence type="ECO:0000313" key="12">
    <source>
        <dbReference type="EMBL" id="GKV51057.1"/>
    </source>
</evidence>
<dbReference type="InterPro" id="IPR000719">
    <property type="entry name" value="Prot_kinase_dom"/>
</dbReference>
<feature type="binding site" evidence="9">
    <location>
        <position position="88"/>
    </location>
    <ligand>
        <name>ATP</name>
        <dbReference type="ChEBI" id="CHEBI:30616"/>
    </ligand>
</feature>
<comment type="catalytic activity">
    <reaction evidence="7">
        <text>L-threonyl-[protein] + ATP = O-phospho-L-threonyl-[protein] + ADP + H(+)</text>
        <dbReference type="Rhea" id="RHEA:46608"/>
        <dbReference type="Rhea" id="RHEA-COMP:11060"/>
        <dbReference type="Rhea" id="RHEA-COMP:11605"/>
        <dbReference type="ChEBI" id="CHEBI:15378"/>
        <dbReference type="ChEBI" id="CHEBI:30013"/>
        <dbReference type="ChEBI" id="CHEBI:30616"/>
        <dbReference type="ChEBI" id="CHEBI:61977"/>
        <dbReference type="ChEBI" id="CHEBI:456216"/>
        <dbReference type="EC" id="2.7.11.1"/>
    </reaction>
</comment>
<dbReference type="InterPro" id="IPR045272">
    <property type="entry name" value="ANXUR1/2-like"/>
</dbReference>
<protein>
    <recommendedName>
        <fullName evidence="1">non-specific serine/threonine protein kinase</fullName>
        <ecNumber evidence="1">2.7.11.1</ecNumber>
    </recommendedName>
</protein>
<dbReference type="SUPFAM" id="SSF56112">
    <property type="entry name" value="Protein kinase-like (PK-like)"/>
    <property type="match status" value="1"/>
</dbReference>
<dbReference type="GO" id="GO:0004674">
    <property type="term" value="F:protein serine/threonine kinase activity"/>
    <property type="evidence" value="ECO:0007669"/>
    <property type="project" value="UniProtKB-KW"/>
</dbReference>
<dbReference type="EC" id="2.7.11.1" evidence="1"/>
<dbReference type="SMART" id="SM00220">
    <property type="entry name" value="S_TKc"/>
    <property type="match status" value="1"/>
</dbReference>
<evidence type="ECO:0000256" key="6">
    <source>
        <dbReference type="ARBA" id="ARBA00022840"/>
    </source>
</evidence>
<dbReference type="GO" id="GO:0005886">
    <property type="term" value="C:plasma membrane"/>
    <property type="evidence" value="ECO:0007669"/>
    <property type="project" value="TreeGrafter"/>
</dbReference>
<keyword evidence="4 9" id="KW-0547">Nucleotide-binding</keyword>
<dbReference type="Proteomes" id="UP001054252">
    <property type="component" value="Unassembled WGS sequence"/>
</dbReference>
<dbReference type="GO" id="GO:0009506">
    <property type="term" value="C:plasmodesma"/>
    <property type="evidence" value="ECO:0007669"/>
    <property type="project" value="TreeGrafter"/>
</dbReference>
<evidence type="ECO:0000256" key="1">
    <source>
        <dbReference type="ARBA" id="ARBA00012513"/>
    </source>
</evidence>
<dbReference type="InterPro" id="IPR011009">
    <property type="entry name" value="Kinase-like_dom_sf"/>
</dbReference>
<evidence type="ECO:0000256" key="3">
    <source>
        <dbReference type="ARBA" id="ARBA00022679"/>
    </source>
</evidence>
<comment type="similarity">
    <text evidence="10">Belongs to the protein kinase superfamily.</text>
</comment>
<feature type="domain" description="Protein kinase" evidence="11">
    <location>
        <begin position="61"/>
        <end position="350"/>
    </location>
</feature>
<dbReference type="PANTHER" id="PTHR27003:SF451">
    <property type="entry name" value="PROTEIN KINASE DOMAIN-CONTAINING PROTEIN"/>
    <property type="match status" value="1"/>
</dbReference>
<sequence>MSNPFLGNGGNSRQSFSEIFKKVRGRKAKSTKTLAAALAGLPGELCHQFSLAELKAATKNFANSLMIGTGGFGCVYKGLIDGRIVAFKCRTHSESVDYEFQTELRVRQSMTIKGGDQFRTEIQLLCQLSHQNLVSLIGFCQEKDDRIIVYEYLTHGSLRDHLNPSAHDPLPWKRRLEICIGVARGLHYLHTSAKYAIIHRDVKSANILLDKNWAAKLADFGLAKIGPRSISKPKALTQTESEIAGTYGYMAPEYRINGELTEKCDVFSLGVVLFEVLCGRLAHQFINFTENLVPLCFGRIGAASIHDIIDPYLKGKIAPACLTEFVGIAFSCLHAKASERPSAGEVEVMLELALEKQDKTDSIMQCVNPRAVYAYEEITFHELVPDYDRYFSGRPNVTDSYEPCSSSNAYSVNDLVYCDSSVGECSFSSFEGR</sequence>
<dbReference type="PROSITE" id="PS00108">
    <property type="entry name" value="PROTEIN_KINASE_ST"/>
    <property type="match status" value="1"/>
</dbReference>
<evidence type="ECO:0000256" key="9">
    <source>
        <dbReference type="PROSITE-ProRule" id="PRU10141"/>
    </source>
</evidence>
<dbReference type="GO" id="GO:0004714">
    <property type="term" value="F:transmembrane receptor protein tyrosine kinase activity"/>
    <property type="evidence" value="ECO:0007669"/>
    <property type="project" value="InterPro"/>
</dbReference>
<dbReference type="GO" id="GO:0005524">
    <property type="term" value="F:ATP binding"/>
    <property type="evidence" value="ECO:0007669"/>
    <property type="project" value="UniProtKB-UniRule"/>
</dbReference>
<keyword evidence="6 9" id="KW-0067">ATP-binding</keyword>
<dbReference type="Gene3D" id="3.30.200.20">
    <property type="entry name" value="Phosphorylase Kinase, domain 1"/>
    <property type="match status" value="1"/>
</dbReference>
<name>A0AAV5MRN5_9ROSI</name>
<gene>
    <name evidence="12" type="ORF">SLEP1_g57733</name>
</gene>
<keyword evidence="2 10" id="KW-0723">Serine/threonine-protein kinase</keyword>